<dbReference type="CDD" id="cd01174">
    <property type="entry name" value="ribokinase"/>
    <property type="match status" value="1"/>
</dbReference>
<dbReference type="PANTHER" id="PTHR10584">
    <property type="entry name" value="SUGAR KINASE"/>
    <property type="match status" value="1"/>
</dbReference>
<keyword evidence="12" id="KW-1185">Reference proteome</keyword>
<feature type="binding site" evidence="9">
    <location>
        <position position="323"/>
    </location>
    <ligand>
        <name>K(+)</name>
        <dbReference type="ChEBI" id="CHEBI:29103"/>
    </ligand>
</feature>
<feature type="binding site" evidence="9">
    <location>
        <position position="314"/>
    </location>
    <ligand>
        <name>K(+)</name>
        <dbReference type="ChEBI" id="CHEBI:29103"/>
    </ligand>
</feature>
<name>A0ABQ8URC1_9EUKA</name>
<evidence type="ECO:0000259" key="10">
    <source>
        <dbReference type="Pfam" id="PF00294"/>
    </source>
</evidence>
<keyword evidence="7 9" id="KW-0630">Potassium</keyword>
<dbReference type="HAMAP" id="MF_01987">
    <property type="entry name" value="Ribokinase"/>
    <property type="match status" value="1"/>
</dbReference>
<evidence type="ECO:0000256" key="6">
    <source>
        <dbReference type="ARBA" id="ARBA00022842"/>
    </source>
</evidence>
<comment type="similarity">
    <text evidence="9">Belongs to the carbohydrate kinase PfkB family. Ribokinase subfamily.</text>
</comment>
<feature type="binding site" evidence="9">
    <location>
        <begin position="12"/>
        <end position="14"/>
    </location>
    <ligand>
        <name>substrate</name>
    </ligand>
</feature>
<dbReference type="SUPFAM" id="SSF53613">
    <property type="entry name" value="Ribokinase-like"/>
    <property type="match status" value="1"/>
</dbReference>
<dbReference type="Gene3D" id="3.40.1190.20">
    <property type="match status" value="1"/>
</dbReference>
<feature type="binding site" evidence="9">
    <location>
        <position position="254"/>
    </location>
    <ligand>
        <name>K(+)</name>
        <dbReference type="ChEBI" id="CHEBI:29103"/>
    </ligand>
</feature>
<organism evidence="11 12">
    <name type="scientific">Paratrimastix pyriformis</name>
    <dbReference type="NCBI Taxonomy" id="342808"/>
    <lineage>
        <taxon>Eukaryota</taxon>
        <taxon>Metamonada</taxon>
        <taxon>Preaxostyla</taxon>
        <taxon>Paratrimastigidae</taxon>
        <taxon>Paratrimastix</taxon>
    </lineage>
</organism>
<dbReference type="InterPro" id="IPR011611">
    <property type="entry name" value="PfkB_dom"/>
</dbReference>
<comment type="function">
    <text evidence="9">Catalyzes the phosphorylation of ribose at O-5 in a reaction requiring ATP and magnesium. The resulting D-ribose-5-phosphate can then be used either for sythesis of nucleotides, histidine, and tryptophan, or as a component of the pentose phosphate pathway.</text>
</comment>
<keyword evidence="9" id="KW-0539">Nucleus</keyword>
<dbReference type="Proteomes" id="UP001141327">
    <property type="component" value="Unassembled WGS sequence"/>
</dbReference>
<evidence type="ECO:0000256" key="3">
    <source>
        <dbReference type="ARBA" id="ARBA00022741"/>
    </source>
</evidence>
<evidence type="ECO:0000256" key="8">
    <source>
        <dbReference type="ARBA" id="ARBA00023277"/>
    </source>
</evidence>
<comment type="caution">
    <text evidence="11">The sequence shown here is derived from an EMBL/GenBank/DDBJ whole genome shotgun (WGS) entry which is preliminary data.</text>
</comment>
<keyword evidence="1 9" id="KW-0808">Transferase</keyword>
<feature type="binding site" evidence="9">
    <location>
        <position position="319"/>
    </location>
    <ligand>
        <name>K(+)</name>
        <dbReference type="ChEBI" id="CHEBI:29103"/>
    </ligand>
</feature>
<dbReference type="InterPro" id="IPR029056">
    <property type="entry name" value="Ribokinase-like"/>
</dbReference>
<accession>A0ABQ8URC1</accession>
<gene>
    <name evidence="11" type="ORF">PAPYR_3661</name>
</gene>
<comment type="pathway">
    <text evidence="9">Carbohydrate metabolism; D-ribose degradation; D-ribose 5-phosphate from beta-D-ribopyranose: step 2/2.</text>
</comment>
<comment type="subunit">
    <text evidence="9">Homodimer.</text>
</comment>
<feature type="domain" description="Carbohydrate kinase PfkB" evidence="10">
    <location>
        <begin position="4"/>
        <end position="326"/>
    </location>
</feature>
<feature type="binding site" evidence="9">
    <location>
        <position position="252"/>
    </location>
    <ligand>
        <name>K(+)</name>
        <dbReference type="ChEBI" id="CHEBI:29103"/>
    </ligand>
</feature>
<proteinExistence type="inferred from homology"/>
<keyword evidence="6 9" id="KW-0460">Magnesium</keyword>
<dbReference type="PRINTS" id="PR00990">
    <property type="entry name" value="RIBOKINASE"/>
</dbReference>
<keyword evidence="5 9" id="KW-0067">ATP-binding</keyword>
<comment type="activity regulation">
    <text evidence="9">Activated by a monovalent cation that binds near, but not in, the active site. The most likely occupant of the site in vivo is potassium. Ion binding induces a conformational change that may alter substrate affinity.</text>
</comment>
<evidence type="ECO:0000256" key="2">
    <source>
        <dbReference type="ARBA" id="ARBA00022723"/>
    </source>
</evidence>
<feature type="binding site" evidence="9">
    <location>
        <position position="258"/>
    </location>
    <ligand>
        <name>substrate</name>
    </ligand>
</feature>
<feature type="binding site" evidence="9">
    <location>
        <begin position="224"/>
        <end position="229"/>
    </location>
    <ligand>
        <name>ATP</name>
        <dbReference type="ChEBI" id="CHEBI:30616"/>
    </ligand>
</feature>
<evidence type="ECO:0000256" key="9">
    <source>
        <dbReference type="HAMAP-Rule" id="MF_03215"/>
    </source>
</evidence>
<comment type="caution">
    <text evidence="9">Lacks conserved residue(s) required for the propagation of feature annotation.</text>
</comment>
<feature type="binding site" evidence="9">
    <location>
        <position position="317"/>
    </location>
    <ligand>
        <name>K(+)</name>
        <dbReference type="ChEBI" id="CHEBI:29103"/>
    </ligand>
</feature>
<dbReference type="PANTHER" id="PTHR10584:SF166">
    <property type="entry name" value="RIBOKINASE"/>
    <property type="match status" value="1"/>
</dbReference>
<feature type="binding site" evidence="9">
    <location>
        <position position="308"/>
    </location>
    <ligand>
        <name>ATP</name>
        <dbReference type="ChEBI" id="CHEBI:30616"/>
    </ligand>
</feature>
<protein>
    <recommendedName>
        <fullName evidence="9">Ribokinase</fullName>
        <shortName evidence="9">RK</shortName>
        <ecNumber evidence="9">2.7.1.15</ecNumber>
    </recommendedName>
</protein>
<feature type="binding site" evidence="9">
    <location>
        <begin position="257"/>
        <end position="258"/>
    </location>
    <ligand>
        <name>ATP</name>
        <dbReference type="ChEBI" id="CHEBI:30616"/>
    </ligand>
</feature>
<comment type="cofactor">
    <cofactor evidence="9">
        <name>Mg(2+)</name>
        <dbReference type="ChEBI" id="CHEBI:18420"/>
    </cofactor>
    <text evidence="9">Requires a divalent cation, most likely magnesium in vivo, as an electrophilic catalyst to aid phosphoryl group transfer. It is the chelate of the metal and the nucleotide that is the actual substrate.</text>
</comment>
<evidence type="ECO:0000313" key="12">
    <source>
        <dbReference type="Proteomes" id="UP001141327"/>
    </source>
</evidence>
<keyword evidence="2 9" id="KW-0479">Metal-binding</keyword>
<evidence type="ECO:0000256" key="1">
    <source>
        <dbReference type="ARBA" id="ARBA00022679"/>
    </source>
</evidence>
<keyword evidence="9" id="KW-0963">Cytoplasm</keyword>
<feature type="binding site" evidence="9">
    <location>
        <begin position="40"/>
        <end position="44"/>
    </location>
    <ligand>
        <name>substrate</name>
    </ligand>
</feature>
<keyword evidence="4 9" id="KW-0418">Kinase</keyword>
<sequence length="339" mass="35235">MEPSVCVVGACNMDLVAYVPRMPVIGETLHGTKFQMGFGGKGANQAAQAAKLGTATTFIGRVGDDVFGHQFLDNFKKVGIRTDHVGVVSGVSTGVAPINVDQHGANSIVIVNGANDHLTENGPSLPPSGNQTDCALVLVVQLEVPLAPTLAALRLARAHGVVTIVNPAPAREGLPAELLALADIVSPNEPETHMLTGCPVDSEAALRQATETLMRQGPPCVVLTLGARGAALAVGSRFEQVPVGRTPAKVVDTTGAGDSFVGSFATLLAHHLLASATPGEQPRATLLRLLSSPHEGWTRLLACIRGANVCASMSVEREGTQCSYPTRDQLPAGLFETRL</sequence>
<keyword evidence="8 9" id="KW-0119">Carbohydrate metabolism</keyword>
<feature type="binding site" evidence="9">
    <location>
        <position position="188"/>
    </location>
    <ligand>
        <name>ATP</name>
        <dbReference type="ChEBI" id="CHEBI:30616"/>
    </ligand>
</feature>
<comment type="subcellular location">
    <subcellularLocation>
        <location evidence="9">Cytoplasm</location>
    </subcellularLocation>
    <subcellularLocation>
        <location evidence="9">Nucleus</location>
    </subcellularLocation>
</comment>
<evidence type="ECO:0000256" key="5">
    <source>
        <dbReference type="ARBA" id="ARBA00022840"/>
    </source>
</evidence>
<reference evidence="11" key="1">
    <citation type="journal article" date="2022" name="bioRxiv">
        <title>Genomics of Preaxostyla Flagellates Illuminates Evolutionary Transitions and the Path Towards Mitochondrial Loss.</title>
        <authorList>
            <person name="Novak L.V.F."/>
            <person name="Treitli S.C."/>
            <person name="Pyrih J."/>
            <person name="Halakuc P."/>
            <person name="Pipaliya S.V."/>
            <person name="Vacek V."/>
            <person name="Brzon O."/>
            <person name="Soukal P."/>
            <person name="Eme L."/>
            <person name="Dacks J.B."/>
            <person name="Karnkowska A."/>
            <person name="Elias M."/>
            <person name="Hampl V."/>
        </authorList>
    </citation>
    <scope>NUCLEOTIDE SEQUENCE</scope>
    <source>
        <strain evidence="11">RCP-MX</strain>
    </source>
</reference>
<dbReference type="EMBL" id="JAPMOS010000014">
    <property type="protein sequence ID" value="KAJ4460262.1"/>
    <property type="molecule type" value="Genomic_DNA"/>
</dbReference>
<evidence type="ECO:0000313" key="11">
    <source>
        <dbReference type="EMBL" id="KAJ4460262.1"/>
    </source>
</evidence>
<dbReference type="Pfam" id="PF00294">
    <property type="entry name" value="PfkB"/>
    <property type="match status" value="1"/>
</dbReference>
<feature type="binding site" evidence="9">
    <location>
        <position position="143"/>
    </location>
    <ligand>
        <name>substrate</name>
    </ligand>
</feature>
<feature type="active site" description="Proton acceptor" evidence="9">
    <location>
        <position position="258"/>
    </location>
</feature>
<comment type="catalytic activity">
    <reaction evidence="9">
        <text>D-ribose + ATP = D-ribose 5-phosphate + ADP + H(+)</text>
        <dbReference type="Rhea" id="RHEA:13697"/>
        <dbReference type="ChEBI" id="CHEBI:15378"/>
        <dbReference type="ChEBI" id="CHEBI:30616"/>
        <dbReference type="ChEBI" id="CHEBI:47013"/>
        <dbReference type="ChEBI" id="CHEBI:78346"/>
        <dbReference type="ChEBI" id="CHEBI:456216"/>
        <dbReference type="EC" id="2.7.1.15"/>
    </reaction>
</comment>
<evidence type="ECO:0000256" key="4">
    <source>
        <dbReference type="ARBA" id="ARBA00022777"/>
    </source>
</evidence>
<keyword evidence="3 9" id="KW-0547">Nucleotide-binding</keyword>
<dbReference type="InterPro" id="IPR002139">
    <property type="entry name" value="Ribo/fructo_kinase"/>
</dbReference>
<dbReference type="InterPro" id="IPR011877">
    <property type="entry name" value="Ribokinase"/>
</dbReference>
<evidence type="ECO:0000256" key="7">
    <source>
        <dbReference type="ARBA" id="ARBA00022958"/>
    </source>
</evidence>
<dbReference type="EC" id="2.7.1.15" evidence="9"/>